<dbReference type="InterPro" id="IPR003959">
    <property type="entry name" value="ATPase_AAA_core"/>
</dbReference>
<accession>A0ABM7XBQ5</accession>
<evidence type="ECO:0000313" key="3">
    <source>
        <dbReference type="Proteomes" id="UP001162734"/>
    </source>
</evidence>
<sequence length="399" mass="43550">MTVSDHIRSQFLTRVVVRNFRSIGGCDVSLDPLTFLVGPNGSGKSNFLDALRLIADSLRTSLDHALRDRGGINEVRRRSSGHPTNFGIRLEFRLSDGLFGAYAFEVGAQRGSYEITKEECTTGHARYVVRSGEVVVAPSEVFPPASSDRLYLVNAAGLPAFRPVFDALSRMGFYSLNPDHVRALQPPDKGDILARDGSNLASVLERLEKSSPQVKTRVEEYLRMVVPGIEGVSRVAAGHMETLQFRQSIAGAKDPWRFPAINMSDGTLRALGLLVALFQSNGSGRVPLVGIEEPEVALHPAAAGVLRDALRDASRHTQVLVTSHSPELLDDPSIPDEAIIAVASDHGRTRMARLDDAGRSALRERLYTAGELLRVDQLRPDETAVPSESQLHLFESDGR</sequence>
<protein>
    <submittedName>
        <fullName evidence="2">Chromosome segregation protein SMC</fullName>
    </submittedName>
</protein>
<evidence type="ECO:0000259" key="1">
    <source>
        <dbReference type="Pfam" id="PF13304"/>
    </source>
</evidence>
<dbReference type="Pfam" id="PF13304">
    <property type="entry name" value="AAA_21"/>
    <property type="match status" value="2"/>
</dbReference>
<organism evidence="2 3">
    <name type="scientific">Anaeromyxobacter paludicola</name>
    <dbReference type="NCBI Taxonomy" id="2918171"/>
    <lineage>
        <taxon>Bacteria</taxon>
        <taxon>Pseudomonadati</taxon>
        <taxon>Myxococcota</taxon>
        <taxon>Myxococcia</taxon>
        <taxon>Myxococcales</taxon>
        <taxon>Cystobacterineae</taxon>
        <taxon>Anaeromyxobacteraceae</taxon>
        <taxon>Anaeromyxobacter</taxon>
    </lineage>
</organism>
<name>A0ABM7XBQ5_9BACT</name>
<reference evidence="3" key="1">
    <citation type="journal article" date="2022" name="Int. J. Syst. Evol. Microbiol.">
        <title>Anaeromyxobacter oryzae sp. nov., Anaeromyxobacter diazotrophicus sp. nov. and Anaeromyxobacter paludicola sp. nov., isolated from paddy soils.</title>
        <authorList>
            <person name="Itoh H."/>
            <person name="Xu Z."/>
            <person name="Mise K."/>
            <person name="Masuda Y."/>
            <person name="Ushijima N."/>
            <person name="Hayakawa C."/>
            <person name="Shiratori Y."/>
            <person name="Senoo K."/>
        </authorList>
    </citation>
    <scope>NUCLEOTIDE SEQUENCE [LARGE SCALE GENOMIC DNA]</scope>
    <source>
        <strain evidence="3">Red630</strain>
    </source>
</reference>
<dbReference type="SUPFAM" id="SSF52540">
    <property type="entry name" value="P-loop containing nucleoside triphosphate hydrolases"/>
    <property type="match status" value="1"/>
</dbReference>
<proteinExistence type="predicted"/>
<dbReference type="PANTHER" id="PTHR32182:SF22">
    <property type="entry name" value="ATP-DEPENDENT ENDONUCLEASE, OLD FAMILY-RELATED"/>
    <property type="match status" value="1"/>
</dbReference>
<dbReference type="Proteomes" id="UP001162734">
    <property type="component" value="Chromosome"/>
</dbReference>
<dbReference type="PIRSF" id="PIRSF029347">
    <property type="entry name" value="RecF"/>
    <property type="match status" value="1"/>
</dbReference>
<feature type="domain" description="ATPase AAA-type core" evidence="1">
    <location>
        <begin position="258"/>
        <end position="330"/>
    </location>
</feature>
<dbReference type="InterPro" id="IPR014555">
    <property type="entry name" value="RecF-like"/>
</dbReference>
<keyword evidence="3" id="KW-1185">Reference proteome</keyword>
<dbReference type="EMBL" id="AP025592">
    <property type="protein sequence ID" value="BDG09285.1"/>
    <property type="molecule type" value="Genomic_DNA"/>
</dbReference>
<feature type="domain" description="ATPase AAA-type core" evidence="1">
    <location>
        <begin position="33"/>
        <end position="93"/>
    </location>
</feature>
<evidence type="ECO:0000313" key="2">
    <source>
        <dbReference type="EMBL" id="BDG09285.1"/>
    </source>
</evidence>
<dbReference type="RefSeq" id="WP_248341274.1">
    <property type="nucleotide sequence ID" value="NZ_AP025592.1"/>
</dbReference>
<dbReference type="InterPro" id="IPR027417">
    <property type="entry name" value="P-loop_NTPase"/>
</dbReference>
<gene>
    <name evidence="2" type="ORF">AMPC_23980</name>
</gene>
<dbReference type="Gene3D" id="3.40.50.300">
    <property type="entry name" value="P-loop containing nucleotide triphosphate hydrolases"/>
    <property type="match status" value="2"/>
</dbReference>
<dbReference type="PANTHER" id="PTHR32182">
    <property type="entry name" value="DNA REPLICATION AND REPAIR PROTEIN RECF"/>
    <property type="match status" value="1"/>
</dbReference>